<feature type="compositionally biased region" description="Basic and acidic residues" evidence="1">
    <location>
        <begin position="56"/>
        <end position="80"/>
    </location>
</feature>
<evidence type="ECO:0000313" key="2">
    <source>
        <dbReference type="EMBL" id="CAB1436010.1"/>
    </source>
</evidence>
<accession>A0A9N7USH3</accession>
<feature type="region of interest" description="Disordered" evidence="1">
    <location>
        <begin position="56"/>
        <end position="112"/>
    </location>
</feature>
<name>A0A9N7USH3_PLEPL</name>
<protein>
    <submittedName>
        <fullName evidence="2">Uncharacterized protein</fullName>
    </submittedName>
</protein>
<dbReference type="EMBL" id="CADEAL010001843">
    <property type="protein sequence ID" value="CAB1436010.1"/>
    <property type="molecule type" value="Genomic_DNA"/>
</dbReference>
<comment type="caution">
    <text evidence="2">The sequence shown here is derived from an EMBL/GenBank/DDBJ whole genome shotgun (WGS) entry which is preliminary data.</text>
</comment>
<dbReference type="Proteomes" id="UP001153269">
    <property type="component" value="Unassembled WGS sequence"/>
</dbReference>
<feature type="non-terminal residue" evidence="2">
    <location>
        <position position="1"/>
    </location>
</feature>
<evidence type="ECO:0000313" key="3">
    <source>
        <dbReference type="Proteomes" id="UP001153269"/>
    </source>
</evidence>
<organism evidence="2 3">
    <name type="scientific">Pleuronectes platessa</name>
    <name type="common">European plaice</name>
    <dbReference type="NCBI Taxonomy" id="8262"/>
    <lineage>
        <taxon>Eukaryota</taxon>
        <taxon>Metazoa</taxon>
        <taxon>Chordata</taxon>
        <taxon>Craniata</taxon>
        <taxon>Vertebrata</taxon>
        <taxon>Euteleostomi</taxon>
        <taxon>Actinopterygii</taxon>
        <taxon>Neopterygii</taxon>
        <taxon>Teleostei</taxon>
        <taxon>Neoteleostei</taxon>
        <taxon>Acanthomorphata</taxon>
        <taxon>Carangaria</taxon>
        <taxon>Pleuronectiformes</taxon>
        <taxon>Pleuronectoidei</taxon>
        <taxon>Pleuronectidae</taxon>
        <taxon>Pleuronectes</taxon>
    </lineage>
</organism>
<dbReference type="AlphaFoldDB" id="A0A9N7USH3"/>
<sequence>ETIQDALQMLPDALTEQDFQAAIQVRQEHWELWVLLQNGTTLKVLVAEIGAEQERNPEGIGETRGRRQKAEVISRAETRQAGRQQVISPGKERWKNRQMNTDDPAVGITQSV</sequence>
<proteinExistence type="predicted"/>
<evidence type="ECO:0000256" key="1">
    <source>
        <dbReference type="SAM" id="MobiDB-lite"/>
    </source>
</evidence>
<gene>
    <name evidence="2" type="ORF">PLEPLA_LOCUS24024</name>
</gene>
<keyword evidence="3" id="KW-1185">Reference proteome</keyword>
<reference evidence="2" key="1">
    <citation type="submission" date="2020-03" db="EMBL/GenBank/DDBJ databases">
        <authorList>
            <person name="Weist P."/>
        </authorList>
    </citation>
    <scope>NUCLEOTIDE SEQUENCE</scope>
</reference>